<organism evidence="1 2">
    <name type="scientific">Daphnia magna</name>
    <dbReference type="NCBI Taxonomy" id="35525"/>
    <lineage>
        <taxon>Eukaryota</taxon>
        <taxon>Metazoa</taxon>
        <taxon>Ecdysozoa</taxon>
        <taxon>Arthropoda</taxon>
        <taxon>Crustacea</taxon>
        <taxon>Branchiopoda</taxon>
        <taxon>Diplostraca</taxon>
        <taxon>Cladocera</taxon>
        <taxon>Anomopoda</taxon>
        <taxon>Daphniidae</taxon>
        <taxon>Daphnia</taxon>
    </lineage>
</organism>
<protein>
    <submittedName>
        <fullName evidence="1">Uncharacterized protein</fullName>
    </submittedName>
</protein>
<sequence length="173" mass="19173">MKRNTDHSGIEVLHNPPSGDEVSYKSLAVELEFFSVREDVQVLLDCYPVTLHLLIFQGGVCSWRLSEAGKSVEQTTALAELNSGSSFKIIIQGWGVDPLAFAVPVALAFCGFTRLVFSVTDGTLVNNRGWTFHEDFHCSTFLTVRQLRNEVCVLSHVNSPMLTTTIILKKELA</sequence>
<dbReference type="EMBL" id="JAOYFB010000003">
    <property type="protein sequence ID" value="KAK4010280.1"/>
    <property type="molecule type" value="Genomic_DNA"/>
</dbReference>
<dbReference type="Proteomes" id="UP001234178">
    <property type="component" value="Unassembled WGS sequence"/>
</dbReference>
<evidence type="ECO:0000313" key="2">
    <source>
        <dbReference type="Proteomes" id="UP001234178"/>
    </source>
</evidence>
<proteinExistence type="predicted"/>
<comment type="caution">
    <text evidence="1">The sequence shown here is derived from an EMBL/GenBank/DDBJ whole genome shotgun (WGS) entry which is preliminary data.</text>
</comment>
<accession>A0ABQ9ZBJ7</accession>
<gene>
    <name evidence="1" type="ORF">OUZ56_019426</name>
</gene>
<evidence type="ECO:0000313" key="1">
    <source>
        <dbReference type="EMBL" id="KAK4010280.1"/>
    </source>
</evidence>
<keyword evidence="2" id="KW-1185">Reference proteome</keyword>
<name>A0ABQ9ZBJ7_9CRUS</name>
<reference evidence="1 2" key="1">
    <citation type="journal article" date="2023" name="Nucleic Acids Res.">
        <title>The hologenome of Daphnia magna reveals possible DNA methylation and microbiome-mediated evolution of the host genome.</title>
        <authorList>
            <person name="Chaturvedi A."/>
            <person name="Li X."/>
            <person name="Dhandapani V."/>
            <person name="Marshall H."/>
            <person name="Kissane S."/>
            <person name="Cuenca-Cambronero M."/>
            <person name="Asole G."/>
            <person name="Calvet F."/>
            <person name="Ruiz-Romero M."/>
            <person name="Marangio P."/>
            <person name="Guigo R."/>
            <person name="Rago D."/>
            <person name="Mirbahai L."/>
            <person name="Eastwood N."/>
            <person name="Colbourne J.K."/>
            <person name="Zhou J."/>
            <person name="Mallon E."/>
            <person name="Orsini L."/>
        </authorList>
    </citation>
    <scope>NUCLEOTIDE SEQUENCE [LARGE SCALE GENOMIC DNA]</scope>
    <source>
        <strain evidence="1">LRV0_1</strain>
    </source>
</reference>